<dbReference type="InterPro" id="IPR008278">
    <property type="entry name" value="4-PPantetheinyl_Trfase_dom"/>
</dbReference>
<name>A0A9D2VLH3_9ACTN</name>
<comment type="caution">
    <text evidence="3">The sequence shown here is derived from an EMBL/GenBank/DDBJ whole genome shotgun (WGS) entry which is preliminary data.</text>
</comment>
<dbReference type="InterPro" id="IPR037143">
    <property type="entry name" value="4-PPantetheinyl_Trfase_dom_sf"/>
</dbReference>
<dbReference type="GO" id="GO:0000287">
    <property type="term" value="F:magnesium ion binding"/>
    <property type="evidence" value="ECO:0007669"/>
    <property type="project" value="InterPro"/>
</dbReference>
<keyword evidence="1 3" id="KW-0808">Transferase</keyword>
<feature type="non-terminal residue" evidence="3">
    <location>
        <position position="166"/>
    </location>
</feature>
<proteinExistence type="predicted"/>
<dbReference type="GO" id="GO:0008897">
    <property type="term" value="F:holo-[acyl-carrier-protein] synthase activity"/>
    <property type="evidence" value="ECO:0007669"/>
    <property type="project" value="InterPro"/>
</dbReference>
<evidence type="ECO:0000313" key="3">
    <source>
        <dbReference type="EMBL" id="HJH43883.1"/>
    </source>
</evidence>
<evidence type="ECO:0000259" key="2">
    <source>
        <dbReference type="Pfam" id="PF01648"/>
    </source>
</evidence>
<evidence type="ECO:0000256" key="1">
    <source>
        <dbReference type="ARBA" id="ARBA00022679"/>
    </source>
</evidence>
<evidence type="ECO:0000313" key="4">
    <source>
        <dbReference type="Proteomes" id="UP000789325"/>
    </source>
</evidence>
<sequence>MAMTWVGRTGEFPGWGPVSRALSETELKKALSFKMSFLSERYASVHYEARLILSEDFGVKPEKIEIVQLPFSDGKTRKPFLLIDGERWECSLSRSGLHFALAISNVPVGVDVEENLCFDESFFTSSFFSDEEKKSILESSAPDRTALRMWVRKEAMLKADGIGLLA</sequence>
<gene>
    <name evidence="3" type="ORF">K8V16_08790</name>
</gene>
<reference evidence="3" key="2">
    <citation type="submission" date="2021-09" db="EMBL/GenBank/DDBJ databases">
        <authorList>
            <person name="Gilroy R."/>
        </authorList>
    </citation>
    <scope>NUCLEOTIDE SEQUENCE</scope>
    <source>
        <strain evidence="3">USAMLcec12-2067</strain>
    </source>
</reference>
<accession>A0A9D2VLH3</accession>
<dbReference type="AlphaFoldDB" id="A0A9D2VLH3"/>
<organism evidence="3 4">
    <name type="scientific">Rubneribacter badeniensis</name>
    <dbReference type="NCBI Taxonomy" id="2070688"/>
    <lineage>
        <taxon>Bacteria</taxon>
        <taxon>Bacillati</taxon>
        <taxon>Actinomycetota</taxon>
        <taxon>Coriobacteriia</taxon>
        <taxon>Eggerthellales</taxon>
        <taxon>Eggerthellaceae</taxon>
        <taxon>Rubneribacter</taxon>
    </lineage>
</organism>
<dbReference type="Pfam" id="PF01648">
    <property type="entry name" value="ACPS"/>
    <property type="match status" value="1"/>
</dbReference>
<dbReference type="Gene3D" id="3.90.470.20">
    <property type="entry name" value="4'-phosphopantetheinyl transferase domain"/>
    <property type="match status" value="1"/>
</dbReference>
<reference evidence="3" key="1">
    <citation type="journal article" date="2021" name="PeerJ">
        <title>Extensive microbial diversity within the chicken gut microbiome revealed by metagenomics and culture.</title>
        <authorList>
            <person name="Gilroy R."/>
            <person name="Ravi A."/>
            <person name="Getino M."/>
            <person name="Pursley I."/>
            <person name="Horton D.L."/>
            <person name="Alikhan N.F."/>
            <person name="Baker D."/>
            <person name="Gharbi K."/>
            <person name="Hall N."/>
            <person name="Watson M."/>
            <person name="Adriaenssens E.M."/>
            <person name="Foster-Nyarko E."/>
            <person name="Jarju S."/>
            <person name="Secka A."/>
            <person name="Antonio M."/>
            <person name="Oren A."/>
            <person name="Chaudhuri R.R."/>
            <person name="La Ragione R."/>
            <person name="Hildebrand F."/>
            <person name="Pallen M.J."/>
        </authorList>
    </citation>
    <scope>NUCLEOTIDE SEQUENCE</scope>
    <source>
        <strain evidence="3">USAMLcec12-2067</strain>
    </source>
</reference>
<dbReference type="EMBL" id="DYZL01000185">
    <property type="protein sequence ID" value="HJH43883.1"/>
    <property type="molecule type" value="Genomic_DNA"/>
</dbReference>
<dbReference type="SUPFAM" id="SSF56214">
    <property type="entry name" value="4'-phosphopantetheinyl transferase"/>
    <property type="match status" value="2"/>
</dbReference>
<protein>
    <submittedName>
        <fullName evidence="3">4'-phosphopantetheinyl transferase superfamily protein</fullName>
    </submittedName>
</protein>
<feature type="domain" description="4'-phosphopantetheinyl transferase" evidence="2">
    <location>
        <begin position="107"/>
        <end position="164"/>
    </location>
</feature>
<dbReference type="Proteomes" id="UP000789325">
    <property type="component" value="Unassembled WGS sequence"/>
</dbReference>